<dbReference type="AlphaFoldDB" id="A0A162KAK0"/>
<evidence type="ECO:0000256" key="8">
    <source>
        <dbReference type="ARBA" id="ARBA00023288"/>
    </source>
</evidence>
<proteinExistence type="inferred from homology"/>
<keyword evidence="5" id="KW-0325">Glycoprotein</keyword>
<dbReference type="PROSITE" id="PS52012">
    <property type="entry name" value="CFEM"/>
    <property type="match status" value="1"/>
</dbReference>
<dbReference type="STRING" id="1081102.A0A162KAK0"/>
<keyword evidence="5" id="KW-0336">GPI-anchor</keyword>
<keyword evidence="4" id="KW-0964">Secreted</keyword>
<keyword evidence="14" id="KW-1185">Reference proteome</keyword>
<comment type="similarity">
    <text evidence="3">Belongs to the RBT5 family.</text>
</comment>
<protein>
    <submittedName>
        <fullName evidence="13">Extracellular membrane protein, CFEM domain protein</fullName>
    </submittedName>
</protein>
<evidence type="ECO:0000256" key="6">
    <source>
        <dbReference type="ARBA" id="ARBA00022729"/>
    </source>
</evidence>
<keyword evidence="9" id="KW-0479">Metal-binding</keyword>
<evidence type="ECO:0000256" key="2">
    <source>
        <dbReference type="ARBA" id="ARBA00004613"/>
    </source>
</evidence>
<feature type="binding site" description="axial binding residue" evidence="9">
    <location>
        <position position="73"/>
    </location>
    <ligand>
        <name>heme</name>
        <dbReference type="ChEBI" id="CHEBI:30413"/>
    </ligand>
    <ligandPart>
        <name>Fe</name>
        <dbReference type="ChEBI" id="CHEBI:18248"/>
    </ligandPart>
</feature>
<feature type="chain" id="PRO_5007836441" evidence="11">
    <location>
        <begin position="23"/>
        <end position="252"/>
    </location>
</feature>
<dbReference type="OrthoDB" id="3065412at2759"/>
<dbReference type="GO" id="GO:0098552">
    <property type="term" value="C:side of membrane"/>
    <property type="evidence" value="ECO:0007669"/>
    <property type="project" value="UniProtKB-KW"/>
</dbReference>
<evidence type="ECO:0000313" key="13">
    <source>
        <dbReference type="EMBL" id="OAA65248.1"/>
    </source>
</evidence>
<name>A0A162KAK0_9HYPO</name>
<keyword evidence="10" id="KW-0472">Membrane</keyword>
<evidence type="ECO:0000256" key="4">
    <source>
        <dbReference type="ARBA" id="ARBA00022525"/>
    </source>
</evidence>
<keyword evidence="9" id="KW-0408">Iron</keyword>
<evidence type="ECO:0000256" key="9">
    <source>
        <dbReference type="PROSITE-ProRule" id="PRU01356"/>
    </source>
</evidence>
<evidence type="ECO:0000256" key="3">
    <source>
        <dbReference type="ARBA" id="ARBA00010031"/>
    </source>
</evidence>
<comment type="caution">
    <text evidence="13">The sequence shown here is derived from an EMBL/GenBank/DDBJ whole genome shotgun (WGS) entry which is preliminary data.</text>
</comment>
<feature type="signal peptide" evidence="11">
    <location>
        <begin position="1"/>
        <end position="22"/>
    </location>
</feature>
<feature type="domain" description="CFEM" evidence="12">
    <location>
        <begin position="27"/>
        <end position="144"/>
    </location>
</feature>
<evidence type="ECO:0000256" key="7">
    <source>
        <dbReference type="ARBA" id="ARBA00023157"/>
    </source>
</evidence>
<accession>A0A162KAK0</accession>
<comment type="caution">
    <text evidence="9">Lacks conserved residue(s) required for the propagation of feature annotation.</text>
</comment>
<reference evidence="13 14" key="1">
    <citation type="journal article" date="2016" name="Genome Biol. Evol.">
        <title>Divergent and convergent evolution of fungal pathogenicity.</title>
        <authorList>
            <person name="Shang Y."/>
            <person name="Xiao G."/>
            <person name="Zheng P."/>
            <person name="Cen K."/>
            <person name="Zhan S."/>
            <person name="Wang C."/>
        </authorList>
    </citation>
    <scope>NUCLEOTIDE SEQUENCE [LARGE SCALE GENOMIC DNA]</scope>
    <source>
        <strain evidence="13 14">RCEF 264</strain>
    </source>
</reference>
<evidence type="ECO:0000256" key="10">
    <source>
        <dbReference type="SAM" id="Phobius"/>
    </source>
</evidence>
<feature type="disulfide bond" evidence="9">
    <location>
        <begin position="69"/>
        <end position="76"/>
    </location>
</feature>
<evidence type="ECO:0000256" key="11">
    <source>
        <dbReference type="SAM" id="SignalP"/>
    </source>
</evidence>
<evidence type="ECO:0000256" key="5">
    <source>
        <dbReference type="ARBA" id="ARBA00022622"/>
    </source>
</evidence>
<keyword evidence="10" id="KW-1133">Transmembrane helix</keyword>
<evidence type="ECO:0000313" key="14">
    <source>
        <dbReference type="Proteomes" id="UP000076874"/>
    </source>
</evidence>
<keyword evidence="9" id="KW-0349">Heme</keyword>
<keyword evidence="10" id="KW-0812">Transmembrane</keyword>
<gene>
    <name evidence="13" type="ORF">SPI_02035</name>
</gene>
<dbReference type="GO" id="GO:0005576">
    <property type="term" value="C:extracellular region"/>
    <property type="evidence" value="ECO:0007669"/>
    <property type="project" value="UniProtKB-SubCell"/>
</dbReference>
<dbReference type="InterPro" id="IPR008427">
    <property type="entry name" value="Extracellular_membr_CFEM_dom"/>
</dbReference>
<feature type="transmembrane region" description="Helical" evidence="10">
    <location>
        <begin position="178"/>
        <end position="202"/>
    </location>
</feature>
<keyword evidence="8" id="KW-0449">Lipoprotein</keyword>
<evidence type="ECO:0000259" key="12">
    <source>
        <dbReference type="PROSITE" id="PS52012"/>
    </source>
</evidence>
<dbReference type="Proteomes" id="UP000076874">
    <property type="component" value="Unassembled WGS sequence"/>
</dbReference>
<dbReference type="GO" id="GO:0046872">
    <property type="term" value="F:metal ion binding"/>
    <property type="evidence" value="ECO:0007669"/>
    <property type="project" value="UniProtKB-UniRule"/>
</dbReference>
<keyword evidence="7 9" id="KW-1015">Disulfide bond</keyword>
<sequence length="252" mass="25097">MRLLRFLVFLASVVVEPTVVLAAGTTSTTTTATTASATPAGVTSLPGLITELPPCALQCLTDASSQFGCAATDLSCICTNTTSNRASLEAQVGSCILFSSSCQSSDLNLVQSLAPQICAALSAAPSSVLSAATQAIWTELAAADKATGTGANGAAETTAAASPSGNAAVPLAGFRATMALLGIGGVAVLAVLLCQVGTIYLAGANPSKQSRPVAVHLVYGQDVAVLEFPRSGSPFGPRFFPKGICGRATSAV</sequence>
<dbReference type="Pfam" id="PF05730">
    <property type="entry name" value="CFEM"/>
    <property type="match status" value="1"/>
</dbReference>
<evidence type="ECO:0000256" key="1">
    <source>
        <dbReference type="ARBA" id="ARBA00004589"/>
    </source>
</evidence>
<keyword evidence="6 11" id="KW-0732">Signal</keyword>
<organism evidence="13 14">
    <name type="scientific">Niveomyces insectorum RCEF 264</name>
    <dbReference type="NCBI Taxonomy" id="1081102"/>
    <lineage>
        <taxon>Eukaryota</taxon>
        <taxon>Fungi</taxon>
        <taxon>Dikarya</taxon>
        <taxon>Ascomycota</taxon>
        <taxon>Pezizomycotina</taxon>
        <taxon>Sordariomycetes</taxon>
        <taxon>Hypocreomycetidae</taxon>
        <taxon>Hypocreales</taxon>
        <taxon>Cordycipitaceae</taxon>
        <taxon>Niveomyces</taxon>
    </lineage>
</organism>
<dbReference type="SMART" id="SM00747">
    <property type="entry name" value="CFEM"/>
    <property type="match status" value="1"/>
</dbReference>
<dbReference type="EMBL" id="AZHD01000003">
    <property type="protein sequence ID" value="OAA65248.1"/>
    <property type="molecule type" value="Genomic_DNA"/>
</dbReference>
<comment type="subcellular location">
    <subcellularLocation>
        <location evidence="1">Membrane</location>
        <topology evidence="1">Lipid-anchor</topology>
        <topology evidence="1">GPI-anchor</topology>
    </subcellularLocation>
    <subcellularLocation>
        <location evidence="2">Secreted</location>
    </subcellularLocation>
</comment>